<gene>
    <name evidence="1" type="ORF">FCALED_LOCUS163</name>
</gene>
<dbReference type="EMBL" id="CAJVPQ010000011">
    <property type="protein sequence ID" value="CAG8436783.1"/>
    <property type="molecule type" value="Genomic_DNA"/>
</dbReference>
<accession>A0A9N8UZB5</accession>
<evidence type="ECO:0000313" key="2">
    <source>
        <dbReference type="Proteomes" id="UP000789570"/>
    </source>
</evidence>
<dbReference type="AlphaFoldDB" id="A0A9N8UZB5"/>
<keyword evidence="2" id="KW-1185">Reference proteome</keyword>
<dbReference type="OrthoDB" id="2384591at2759"/>
<proteinExistence type="predicted"/>
<sequence>MEYSIDESLQMIIEQRRELRIQRIDALLKEFDTLETMIDMNQSYVNLCYKYEQIFSLWVYVHKDFQPDELSKQEAMIWRLMSVILLCYKHYLIKKRENMDKDGINMSDRPVYNLRSLPKSSARSDLALIRQIGTKILRLLRLKKKDSSKESMTNFEKIRLSIKFENKLQKLSENELKLECKSLVKKFRKATAQFIHRHSTNEFQLIPNKKKQKWIEQVKKLVTEIEKPSIIDNDVKHNIGDEDSRIQTEDNPTEDVIEDEIINEIEISSKV</sequence>
<name>A0A9N8UZB5_9GLOM</name>
<comment type="caution">
    <text evidence="1">The sequence shown here is derived from an EMBL/GenBank/DDBJ whole genome shotgun (WGS) entry which is preliminary data.</text>
</comment>
<organism evidence="1 2">
    <name type="scientific">Funneliformis caledonium</name>
    <dbReference type="NCBI Taxonomy" id="1117310"/>
    <lineage>
        <taxon>Eukaryota</taxon>
        <taxon>Fungi</taxon>
        <taxon>Fungi incertae sedis</taxon>
        <taxon>Mucoromycota</taxon>
        <taxon>Glomeromycotina</taxon>
        <taxon>Glomeromycetes</taxon>
        <taxon>Glomerales</taxon>
        <taxon>Glomeraceae</taxon>
        <taxon>Funneliformis</taxon>
    </lineage>
</organism>
<protein>
    <submittedName>
        <fullName evidence="1">12665_t:CDS:1</fullName>
    </submittedName>
</protein>
<reference evidence="1" key="1">
    <citation type="submission" date="2021-06" db="EMBL/GenBank/DDBJ databases">
        <authorList>
            <person name="Kallberg Y."/>
            <person name="Tangrot J."/>
            <person name="Rosling A."/>
        </authorList>
    </citation>
    <scope>NUCLEOTIDE SEQUENCE</scope>
    <source>
        <strain evidence="1">UK204</strain>
    </source>
</reference>
<evidence type="ECO:0000313" key="1">
    <source>
        <dbReference type="EMBL" id="CAG8436783.1"/>
    </source>
</evidence>
<dbReference type="Proteomes" id="UP000789570">
    <property type="component" value="Unassembled WGS sequence"/>
</dbReference>